<feature type="non-terminal residue" evidence="1">
    <location>
        <position position="22"/>
    </location>
</feature>
<organism evidence="1">
    <name type="scientific">marine metagenome</name>
    <dbReference type="NCBI Taxonomy" id="408172"/>
    <lineage>
        <taxon>unclassified sequences</taxon>
        <taxon>metagenomes</taxon>
        <taxon>ecological metagenomes</taxon>
    </lineage>
</organism>
<accession>A0A382N286</accession>
<dbReference type="AlphaFoldDB" id="A0A382N286"/>
<dbReference type="EMBL" id="UINC01097309">
    <property type="protein sequence ID" value="SVC54910.1"/>
    <property type="molecule type" value="Genomic_DNA"/>
</dbReference>
<protein>
    <submittedName>
        <fullName evidence="1">Uncharacterized protein</fullName>
    </submittedName>
</protein>
<evidence type="ECO:0000313" key="1">
    <source>
        <dbReference type="EMBL" id="SVC54910.1"/>
    </source>
</evidence>
<gene>
    <name evidence="1" type="ORF">METZ01_LOCUS307764</name>
</gene>
<sequence length="22" mass="2757">RRYGSSCKNWRCEIKKVRLFKV</sequence>
<proteinExistence type="predicted"/>
<feature type="non-terminal residue" evidence="1">
    <location>
        <position position="1"/>
    </location>
</feature>
<reference evidence="1" key="1">
    <citation type="submission" date="2018-05" db="EMBL/GenBank/DDBJ databases">
        <authorList>
            <person name="Lanie J.A."/>
            <person name="Ng W.-L."/>
            <person name="Kazmierczak K.M."/>
            <person name="Andrzejewski T.M."/>
            <person name="Davidsen T.M."/>
            <person name="Wayne K.J."/>
            <person name="Tettelin H."/>
            <person name="Glass J.I."/>
            <person name="Rusch D."/>
            <person name="Podicherti R."/>
            <person name="Tsui H.-C.T."/>
            <person name="Winkler M.E."/>
        </authorList>
    </citation>
    <scope>NUCLEOTIDE SEQUENCE</scope>
</reference>
<name>A0A382N286_9ZZZZ</name>